<evidence type="ECO:0000313" key="1">
    <source>
        <dbReference type="EMBL" id="KAA6355653.1"/>
    </source>
</evidence>
<proteinExistence type="predicted"/>
<comment type="caution">
    <text evidence="1">The sequence shown here is derived from an EMBL/GenBank/DDBJ whole genome shotgun (WGS) entry which is preliminary data.</text>
</comment>
<evidence type="ECO:0008006" key="3">
    <source>
        <dbReference type="Google" id="ProtNLM"/>
    </source>
</evidence>
<protein>
    <recommendedName>
        <fullName evidence="3">Tyr recombinase domain-containing protein</fullName>
    </recommendedName>
</protein>
<dbReference type="AlphaFoldDB" id="A0A5J4TCY9"/>
<name>A0A5J4TCY9_9EUKA</name>
<gene>
    <name evidence="1" type="ORF">EZS28_048821</name>
</gene>
<dbReference type="OrthoDB" id="7699712at2759"/>
<accession>A0A5J4TCY9</accession>
<organism evidence="1 2">
    <name type="scientific">Streblomastix strix</name>
    <dbReference type="NCBI Taxonomy" id="222440"/>
    <lineage>
        <taxon>Eukaryota</taxon>
        <taxon>Metamonada</taxon>
        <taxon>Preaxostyla</taxon>
        <taxon>Oxymonadida</taxon>
        <taxon>Streblomastigidae</taxon>
        <taxon>Streblomastix</taxon>
    </lineage>
</organism>
<evidence type="ECO:0000313" key="2">
    <source>
        <dbReference type="Proteomes" id="UP000324800"/>
    </source>
</evidence>
<dbReference type="EMBL" id="SNRW01034273">
    <property type="protein sequence ID" value="KAA6355653.1"/>
    <property type="molecule type" value="Genomic_DNA"/>
</dbReference>
<dbReference type="Proteomes" id="UP000324800">
    <property type="component" value="Unassembled WGS sequence"/>
</dbReference>
<reference evidence="1 2" key="1">
    <citation type="submission" date="2019-03" db="EMBL/GenBank/DDBJ databases">
        <title>Single cell metagenomics reveals metabolic interactions within the superorganism composed of flagellate Streblomastix strix and complex community of Bacteroidetes bacteria on its surface.</title>
        <authorList>
            <person name="Treitli S.C."/>
            <person name="Kolisko M."/>
            <person name="Husnik F."/>
            <person name="Keeling P."/>
            <person name="Hampl V."/>
        </authorList>
    </citation>
    <scope>NUCLEOTIDE SEQUENCE [LARGE SCALE GENOMIC DNA]</scope>
    <source>
        <strain evidence="1">ST1C</strain>
    </source>
</reference>
<sequence>MEKWLNANECTKEMNQGIWFDYNKSRILGRIGFSKELRKLLDEIGINQEFAGLSVRHAMMTKMRKEGTTQVEVNEATRYAPGSNSCDIFYYKPMTRDLGAIILKNSEGGGEVHPKFGQLAFMIGCLFITK</sequence>